<dbReference type="OrthoDB" id="6105938at2759"/>
<keyword evidence="3" id="KW-0862">Zinc</keyword>
<feature type="domain" description="RING-type" evidence="5">
    <location>
        <begin position="219"/>
        <end position="257"/>
    </location>
</feature>
<dbReference type="SUPFAM" id="SSF57850">
    <property type="entry name" value="RING/U-box"/>
    <property type="match status" value="1"/>
</dbReference>
<evidence type="ECO:0000256" key="3">
    <source>
        <dbReference type="ARBA" id="ARBA00022833"/>
    </source>
</evidence>
<protein>
    <recommendedName>
        <fullName evidence="5">RING-type domain-containing protein</fullName>
    </recommendedName>
</protein>
<dbReference type="EMBL" id="CAIX01000090">
    <property type="protein sequence ID" value="CCI45120.1"/>
    <property type="molecule type" value="Genomic_DNA"/>
</dbReference>
<evidence type="ECO:0000256" key="1">
    <source>
        <dbReference type="ARBA" id="ARBA00022723"/>
    </source>
</evidence>
<dbReference type="PROSITE" id="PS50089">
    <property type="entry name" value="ZF_RING_2"/>
    <property type="match status" value="1"/>
</dbReference>
<keyword evidence="1" id="KW-0479">Metal-binding</keyword>
<evidence type="ECO:0000313" key="6">
    <source>
        <dbReference type="EMBL" id="CCI45120.1"/>
    </source>
</evidence>
<dbReference type="InterPro" id="IPR017907">
    <property type="entry name" value="Znf_RING_CS"/>
</dbReference>
<dbReference type="InterPro" id="IPR013083">
    <property type="entry name" value="Znf_RING/FYVE/PHD"/>
</dbReference>
<dbReference type="STRING" id="65357.A0A024GF04"/>
<dbReference type="Pfam" id="PF13923">
    <property type="entry name" value="zf-C3HC4_2"/>
    <property type="match status" value="1"/>
</dbReference>
<keyword evidence="7" id="KW-1185">Reference proteome</keyword>
<dbReference type="AlphaFoldDB" id="A0A024GF04"/>
<comment type="caution">
    <text evidence="6">The sequence shown here is derived from an EMBL/GenBank/DDBJ whole genome shotgun (WGS) entry which is preliminary data.</text>
</comment>
<dbReference type="Gene3D" id="3.30.40.10">
    <property type="entry name" value="Zinc/RING finger domain, C3HC4 (zinc finger)"/>
    <property type="match status" value="1"/>
</dbReference>
<keyword evidence="2 4" id="KW-0863">Zinc-finger</keyword>
<evidence type="ECO:0000256" key="4">
    <source>
        <dbReference type="PROSITE-ProRule" id="PRU00175"/>
    </source>
</evidence>
<accession>A0A024GF04</accession>
<dbReference type="PROSITE" id="PS00518">
    <property type="entry name" value="ZF_RING_1"/>
    <property type="match status" value="1"/>
</dbReference>
<reference evidence="6 7" key="1">
    <citation type="submission" date="2012-05" db="EMBL/GenBank/DDBJ databases">
        <title>Recombination and specialization in a pathogen metapopulation.</title>
        <authorList>
            <person name="Gardiner A."/>
            <person name="Kemen E."/>
            <person name="Schultz-Larsen T."/>
            <person name="MacLean D."/>
            <person name="Van Oosterhout C."/>
            <person name="Jones J.D.G."/>
        </authorList>
    </citation>
    <scope>NUCLEOTIDE SEQUENCE [LARGE SCALE GENOMIC DNA]</scope>
    <source>
        <strain evidence="6 7">Ac Nc2</strain>
    </source>
</reference>
<dbReference type="InterPro" id="IPR001841">
    <property type="entry name" value="Znf_RING"/>
</dbReference>
<dbReference type="PANTHER" id="PTHR23041">
    <property type="entry name" value="RING FINGER DOMAIN-CONTAINING"/>
    <property type="match status" value="1"/>
</dbReference>
<dbReference type="Proteomes" id="UP000053237">
    <property type="component" value="Unassembled WGS sequence"/>
</dbReference>
<dbReference type="GO" id="GO:0008270">
    <property type="term" value="F:zinc ion binding"/>
    <property type="evidence" value="ECO:0007669"/>
    <property type="project" value="UniProtKB-KW"/>
</dbReference>
<gene>
    <name evidence="6" type="ORF">BN9_059930</name>
</gene>
<dbReference type="InterPro" id="IPR047134">
    <property type="entry name" value="RNF4"/>
</dbReference>
<evidence type="ECO:0000256" key="2">
    <source>
        <dbReference type="ARBA" id="ARBA00022771"/>
    </source>
</evidence>
<dbReference type="SMART" id="SM00184">
    <property type="entry name" value="RING"/>
    <property type="match status" value="1"/>
</dbReference>
<name>A0A024GF04_9STRA</name>
<dbReference type="PANTHER" id="PTHR23041:SF78">
    <property type="entry name" value="E3 UBIQUITIN-PROTEIN LIGASE RNF4"/>
    <property type="match status" value="1"/>
</dbReference>
<proteinExistence type="predicted"/>
<evidence type="ECO:0000259" key="5">
    <source>
        <dbReference type="PROSITE" id="PS50089"/>
    </source>
</evidence>
<organism evidence="6 7">
    <name type="scientific">Albugo candida</name>
    <dbReference type="NCBI Taxonomy" id="65357"/>
    <lineage>
        <taxon>Eukaryota</taxon>
        <taxon>Sar</taxon>
        <taxon>Stramenopiles</taxon>
        <taxon>Oomycota</taxon>
        <taxon>Peronosporomycetes</taxon>
        <taxon>Albuginales</taxon>
        <taxon>Albuginaceae</taxon>
        <taxon>Albugo</taxon>
    </lineage>
</organism>
<evidence type="ECO:0000313" key="7">
    <source>
        <dbReference type="Proteomes" id="UP000053237"/>
    </source>
</evidence>
<dbReference type="GO" id="GO:0045944">
    <property type="term" value="P:positive regulation of transcription by RNA polymerase II"/>
    <property type="evidence" value="ECO:0007669"/>
    <property type="project" value="TreeGrafter"/>
</dbReference>
<sequence length="270" mass="29923">MVMETLTPTAKSNAGVSALQNLCDYAVQLISTLDSDRNTEDDSLRISDCEMEQNRRSEAAQLGMLIRRNEIPLLLEDVIEQANGEHVQLIESITSDNSPTQNYSTVNGTQETIDITDGTDTTTTATDNPIDLTKSSSESECEDLSNVREIDVLDDEVHIVAPNATPGRKRRRAGLSGMVRAMKSKELKANAHNLWCAASNGASIENAEIIEQFKNSLKCSICLDLIDRMTSTICGHVFCRRCIRSAIQSTKKCPLCQRKLRIRDIHGLFF</sequence>
<dbReference type="InParanoid" id="A0A024GF04"/>